<comment type="subcellular location">
    <subcellularLocation>
        <location evidence="1">Golgi apparatus membrane</location>
        <topology evidence="1">Single-pass type II membrane protein</topology>
    </subcellularLocation>
</comment>
<sequence length="324" mass="36903">MPWFQTPAISGYWGYHWTENRFNPDIIVDPETGRRQIASHFYPTIGPYDSADPAVIRYHLGLMEYAGISGLIIDWYGFRDINDYGQIHRSVELLISILESEFPSLEFAIMYESRTIQSLIDLGIIAPNEAVQEAQSVMLRLEREWFGSNNYAKLNGEPLLMTFGDPPEVFQPSEWPLIFSVLNVHPAFFTQNRRNAQANARGGYGWVYPTLDIANSEEIVRNTLELFYGEWNPQPDALTIGPAFPGFFDIYETSYGFVDSQWADGPTFQQTLQMALANSTAGIVQLVTWNDFEEGTVIEPTLEFGYGYLDMVKAFVESQKPKKP</sequence>
<evidence type="ECO:0000256" key="4">
    <source>
        <dbReference type="ARBA" id="ARBA00022801"/>
    </source>
</evidence>
<protein>
    <recommendedName>
        <fullName evidence="10">Glycosyl hydrolase family 71</fullName>
    </recommendedName>
</protein>
<dbReference type="EMBL" id="IACT01008925">
    <property type="protein sequence ID" value="LAC28037.1"/>
    <property type="molecule type" value="mRNA"/>
</dbReference>
<dbReference type="InterPro" id="IPR026071">
    <property type="entry name" value="Glyco_Hydrolase_99"/>
</dbReference>
<name>A0A6A7G9U7_9CRUS</name>
<evidence type="ECO:0000256" key="3">
    <source>
        <dbReference type="ARBA" id="ARBA00022692"/>
    </source>
</evidence>
<organism evidence="9">
    <name type="scientific">Hirondellea gigas</name>
    <dbReference type="NCBI Taxonomy" id="1518452"/>
    <lineage>
        <taxon>Eukaryota</taxon>
        <taxon>Metazoa</taxon>
        <taxon>Ecdysozoa</taxon>
        <taxon>Arthropoda</taxon>
        <taxon>Crustacea</taxon>
        <taxon>Multicrustacea</taxon>
        <taxon>Malacostraca</taxon>
        <taxon>Eumalacostraca</taxon>
        <taxon>Peracarida</taxon>
        <taxon>Amphipoda</taxon>
        <taxon>Amphilochidea</taxon>
        <taxon>Lysianassida</taxon>
        <taxon>Lysianassidira</taxon>
        <taxon>Lysianassoidea</taxon>
        <taxon>Lysianassidae</taxon>
        <taxon>Hirondellea</taxon>
    </lineage>
</organism>
<evidence type="ECO:0000313" key="9">
    <source>
        <dbReference type="EMBL" id="LAC28037.1"/>
    </source>
</evidence>
<proteinExistence type="evidence at transcript level"/>
<evidence type="ECO:0008006" key="10">
    <source>
        <dbReference type="Google" id="ProtNLM"/>
    </source>
</evidence>
<evidence type="ECO:0000256" key="8">
    <source>
        <dbReference type="ARBA" id="ARBA00023136"/>
    </source>
</evidence>
<evidence type="ECO:0000256" key="5">
    <source>
        <dbReference type="ARBA" id="ARBA00022968"/>
    </source>
</evidence>
<evidence type="ECO:0000256" key="7">
    <source>
        <dbReference type="ARBA" id="ARBA00023034"/>
    </source>
</evidence>
<dbReference type="Gene3D" id="3.20.20.80">
    <property type="entry name" value="Glycosidases"/>
    <property type="match status" value="1"/>
</dbReference>
<accession>A0A6A7G9U7</accession>
<keyword evidence="5" id="KW-0735">Signal-anchor</keyword>
<reference evidence="9" key="1">
    <citation type="submission" date="2017-11" db="EMBL/GenBank/DDBJ databases">
        <title>The sensing device of the deep-sea amphipod.</title>
        <authorList>
            <person name="Kobayashi H."/>
            <person name="Nagahama T."/>
            <person name="Arai W."/>
            <person name="Sasagawa Y."/>
            <person name="Umeda M."/>
            <person name="Hayashi T."/>
            <person name="Nikaido I."/>
            <person name="Watanabe H."/>
            <person name="Oguri K."/>
            <person name="Kitazato H."/>
            <person name="Fujioka K."/>
            <person name="Kido Y."/>
            <person name="Takami H."/>
        </authorList>
    </citation>
    <scope>NUCLEOTIDE SEQUENCE</scope>
    <source>
        <tissue evidence="9">Whole body</tissue>
    </source>
</reference>
<evidence type="ECO:0000256" key="1">
    <source>
        <dbReference type="ARBA" id="ARBA00004323"/>
    </source>
</evidence>
<keyword evidence="6" id="KW-1133">Transmembrane helix</keyword>
<dbReference type="AlphaFoldDB" id="A0A6A7G9U7"/>
<keyword evidence="8" id="KW-0472">Membrane</keyword>
<evidence type="ECO:0000256" key="2">
    <source>
        <dbReference type="ARBA" id="ARBA00009559"/>
    </source>
</evidence>
<dbReference type="GO" id="GO:0000139">
    <property type="term" value="C:Golgi membrane"/>
    <property type="evidence" value="ECO:0007669"/>
    <property type="project" value="UniProtKB-SubCell"/>
</dbReference>
<comment type="similarity">
    <text evidence="2">Belongs to the glycosyl hydrolase 99 family.</text>
</comment>
<keyword evidence="4" id="KW-0378">Hydrolase</keyword>
<keyword evidence="3" id="KW-0812">Transmembrane</keyword>
<evidence type="ECO:0000256" key="6">
    <source>
        <dbReference type="ARBA" id="ARBA00022989"/>
    </source>
</evidence>
<dbReference type="GO" id="GO:0004559">
    <property type="term" value="F:alpha-mannosidase activity"/>
    <property type="evidence" value="ECO:0007669"/>
    <property type="project" value="TreeGrafter"/>
</dbReference>
<dbReference type="PANTHER" id="PTHR13572:SF4">
    <property type="entry name" value="RE57134P"/>
    <property type="match status" value="1"/>
</dbReference>
<dbReference type="PANTHER" id="PTHR13572">
    <property type="entry name" value="ENDO-ALPHA-1,2-MANNOSIDASE"/>
    <property type="match status" value="1"/>
</dbReference>
<dbReference type="Pfam" id="PF16317">
    <property type="entry name" value="Glyco_hydro_99"/>
    <property type="match status" value="1"/>
</dbReference>
<keyword evidence="7" id="KW-0333">Golgi apparatus</keyword>